<dbReference type="NCBIfam" id="TIGR01167">
    <property type="entry name" value="LPXTG_anchor"/>
    <property type="match status" value="1"/>
</dbReference>
<dbReference type="InterPro" id="IPR055354">
    <property type="entry name" value="DUF7507"/>
</dbReference>
<comment type="caution">
    <text evidence="9">The sequence shown here is derived from an EMBL/GenBank/DDBJ whole genome shotgun (WGS) entry which is preliminary data.</text>
</comment>
<keyword evidence="4" id="KW-0572">Peptidoglycan-anchor</keyword>
<evidence type="ECO:0000256" key="6">
    <source>
        <dbReference type="SAM" id="Phobius"/>
    </source>
</evidence>
<dbReference type="InterPro" id="IPR019931">
    <property type="entry name" value="LPXTG_anchor"/>
</dbReference>
<dbReference type="Pfam" id="PF00746">
    <property type="entry name" value="Gram_pos_anchor"/>
    <property type="match status" value="1"/>
</dbReference>
<dbReference type="EMBL" id="RQVS01000004">
    <property type="protein sequence ID" value="RRJ87456.1"/>
    <property type="molecule type" value="Genomic_DNA"/>
</dbReference>
<feature type="domain" description="Gram-positive cocci surface proteins LPxTG" evidence="7">
    <location>
        <begin position="146"/>
        <end position="183"/>
    </location>
</feature>
<keyword evidence="6" id="KW-0472">Membrane</keyword>
<evidence type="ECO:0000256" key="1">
    <source>
        <dbReference type="ARBA" id="ARBA00022512"/>
    </source>
</evidence>
<name>A0A3P3W0P8_9MICO</name>
<evidence type="ECO:0000256" key="5">
    <source>
        <dbReference type="SAM" id="MobiDB-lite"/>
    </source>
</evidence>
<proteinExistence type="predicted"/>
<evidence type="ECO:0000259" key="7">
    <source>
        <dbReference type="Pfam" id="PF00746"/>
    </source>
</evidence>
<evidence type="ECO:0000256" key="4">
    <source>
        <dbReference type="ARBA" id="ARBA00023088"/>
    </source>
</evidence>
<evidence type="ECO:0000313" key="9">
    <source>
        <dbReference type="EMBL" id="RRJ87456.1"/>
    </source>
</evidence>
<dbReference type="RefSeq" id="WP_124970268.1">
    <property type="nucleotide sequence ID" value="NZ_RQVS01000004.1"/>
</dbReference>
<accession>A0A3P3W0P8</accession>
<dbReference type="Proteomes" id="UP000274391">
    <property type="component" value="Unassembled WGS sequence"/>
</dbReference>
<keyword evidence="2" id="KW-0964">Secreted</keyword>
<gene>
    <name evidence="9" type="ORF">EG850_03905</name>
</gene>
<dbReference type="AlphaFoldDB" id="A0A3P3W0P8"/>
<reference evidence="9 10" key="1">
    <citation type="submission" date="2018-11" db="EMBL/GenBank/DDBJ databases">
        <title>YIM 102482-1 draft genome.</title>
        <authorList>
            <person name="Li G."/>
            <person name="Jiang Y."/>
        </authorList>
    </citation>
    <scope>NUCLEOTIDE SEQUENCE [LARGE SCALE GENOMIC DNA]</scope>
    <source>
        <strain evidence="9 10">YIM 102482-1</strain>
    </source>
</reference>
<feature type="domain" description="DUF7507" evidence="8">
    <location>
        <begin position="15"/>
        <end position="114"/>
    </location>
</feature>
<dbReference type="OrthoDB" id="134475at2"/>
<evidence type="ECO:0000259" key="8">
    <source>
        <dbReference type="Pfam" id="PF24346"/>
    </source>
</evidence>
<feature type="compositionally biased region" description="Pro residues" evidence="5">
    <location>
        <begin position="136"/>
        <end position="148"/>
    </location>
</feature>
<protein>
    <submittedName>
        <fullName evidence="9">LPXTG cell wall anchor domain-containing protein</fullName>
    </submittedName>
</protein>
<keyword evidence="3" id="KW-0732">Signal</keyword>
<feature type="transmembrane region" description="Helical" evidence="6">
    <location>
        <begin position="160"/>
        <end position="180"/>
    </location>
</feature>
<evidence type="ECO:0000313" key="10">
    <source>
        <dbReference type="Proteomes" id="UP000274391"/>
    </source>
</evidence>
<evidence type="ECO:0000256" key="2">
    <source>
        <dbReference type="ARBA" id="ARBA00022525"/>
    </source>
</evidence>
<evidence type="ECO:0000256" key="3">
    <source>
        <dbReference type="ARBA" id="ARBA00022729"/>
    </source>
</evidence>
<keyword evidence="6" id="KW-1133">Transmembrane helix</keyword>
<keyword evidence="6" id="KW-0812">Transmembrane</keyword>
<feature type="region of interest" description="Disordered" evidence="5">
    <location>
        <begin position="126"/>
        <end position="156"/>
    </location>
</feature>
<keyword evidence="1" id="KW-0134">Cell wall</keyword>
<dbReference type="Pfam" id="PF24346">
    <property type="entry name" value="DUF7507"/>
    <property type="match status" value="1"/>
</dbReference>
<organism evidence="9 10">
    <name type="scientific">Gulosibacter macacae</name>
    <dbReference type="NCBI Taxonomy" id="2488791"/>
    <lineage>
        <taxon>Bacteria</taxon>
        <taxon>Bacillati</taxon>
        <taxon>Actinomycetota</taxon>
        <taxon>Actinomycetes</taxon>
        <taxon>Micrococcales</taxon>
        <taxon>Microbacteriaceae</taxon>
        <taxon>Gulosibacter</taxon>
    </lineage>
</organism>
<keyword evidence="10" id="KW-1185">Reference proteome</keyword>
<sequence length="186" mass="18897">MPRIFAGHFSLLVELKLEKSVIDLRDSYLPGDKVRYEFVVTNTGDVTIRELVIVDEMLATANVAVTCDATELAPGAATTCTSAEYTVTDADAAAGTVTNVAVATGSTPSGVPAVSNEADAVITVKVPSTPTTPTTPGTPTPSTAPPKSPTGNLPGTGTTFNGGLLLAGALLVLAGAGVLVRRRMAK</sequence>